<protein>
    <submittedName>
        <fullName evidence="2">Uncharacterized protein</fullName>
    </submittedName>
</protein>
<name>A0AC34GXN0_9BILA</name>
<accession>A0AC34GXN0</accession>
<sequence>MTLGCVNEAIALLEPLLSAKENFVRQGALIALSFVLVQQTEPTCPKVADYRKTIMKMITEKGEDSITKFGAILAHVKEDEKMEVDEKDATKKDEK</sequence>
<evidence type="ECO:0000313" key="2">
    <source>
        <dbReference type="WBParaSite" id="ES5_v2.g9899.t1"/>
    </source>
</evidence>
<dbReference type="Proteomes" id="UP000887579">
    <property type="component" value="Unplaced"/>
</dbReference>
<proteinExistence type="predicted"/>
<evidence type="ECO:0000313" key="1">
    <source>
        <dbReference type="Proteomes" id="UP000887579"/>
    </source>
</evidence>
<reference evidence="2" key="1">
    <citation type="submission" date="2022-11" db="UniProtKB">
        <authorList>
            <consortium name="WormBaseParasite"/>
        </authorList>
    </citation>
    <scope>IDENTIFICATION</scope>
</reference>
<dbReference type="WBParaSite" id="ES5_v2.g9899.t1">
    <property type="protein sequence ID" value="ES5_v2.g9899.t1"/>
    <property type="gene ID" value="ES5_v2.g9899"/>
</dbReference>
<organism evidence="1 2">
    <name type="scientific">Panagrolaimus sp. ES5</name>
    <dbReference type="NCBI Taxonomy" id="591445"/>
    <lineage>
        <taxon>Eukaryota</taxon>
        <taxon>Metazoa</taxon>
        <taxon>Ecdysozoa</taxon>
        <taxon>Nematoda</taxon>
        <taxon>Chromadorea</taxon>
        <taxon>Rhabditida</taxon>
        <taxon>Tylenchina</taxon>
        <taxon>Panagrolaimomorpha</taxon>
        <taxon>Panagrolaimoidea</taxon>
        <taxon>Panagrolaimidae</taxon>
        <taxon>Panagrolaimus</taxon>
    </lineage>
</organism>